<comment type="caution">
    <text evidence="4">The sequence shown here is derived from an EMBL/GenBank/DDBJ whole genome shotgun (WGS) entry which is preliminary data.</text>
</comment>
<organism evidence="4 5">
    <name type="scientific">Orbilia oligospora</name>
    <name type="common">Nematode-trapping fungus</name>
    <name type="synonym">Arthrobotrys oligospora</name>
    <dbReference type="NCBI Taxonomy" id="2813651"/>
    <lineage>
        <taxon>Eukaryota</taxon>
        <taxon>Fungi</taxon>
        <taxon>Dikarya</taxon>
        <taxon>Ascomycota</taxon>
        <taxon>Pezizomycotina</taxon>
        <taxon>Orbiliomycetes</taxon>
        <taxon>Orbiliales</taxon>
        <taxon>Orbiliaceae</taxon>
        <taxon>Orbilia</taxon>
    </lineage>
</organism>
<evidence type="ECO:0000256" key="2">
    <source>
        <dbReference type="ARBA" id="ARBA00023242"/>
    </source>
</evidence>
<name>A0A7C8NH57_ORBOL</name>
<reference evidence="4 5" key="1">
    <citation type="submission" date="2019-06" db="EMBL/GenBank/DDBJ databases">
        <authorList>
            <person name="Palmer J.M."/>
        </authorList>
    </citation>
    <scope>NUCLEOTIDE SEQUENCE [LARGE SCALE GENOMIC DNA]</scope>
    <source>
        <strain evidence="4 5">TWF102</strain>
    </source>
</reference>
<dbReference type="GO" id="GO:0005634">
    <property type="term" value="C:nucleus"/>
    <property type="evidence" value="ECO:0007669"/>
    <property type="project" value="UniProtKB-SubCell"/>
</dbReference>
<keyword evidence="2" id="KW-0539">Nucleus</keyword>
<evidence type="ECO:0000313" key="5">
    <source>
        <dbReference type="Proteomes" id="UP000475325"/>
    </source>
</evidence>
<dbReference type="Pfam" id="PF11951">
    <property type="entry name" value="Fungal_trans_2"/>
    <property type="match status" value="1"/>
</dbReference>
<evidence type="ECO:0000256" key="3">
    <source>
        <dbReference type="SAM" id="MobiDB-lite"/>
    </source>
</evidence>
<evidence type="ECO:0000313" key="4">
    <source>
        <dbReference type="EMBL" id="KAF3100676.1"/>
    </source>
</evidence>
<proteinExistence type="predicted"/>
<dbReference type="InterPro" id="IPR021858">
    <property type="entry name" value="Fun_TF"/>
</dbReference>
<feature type="region of interest" description="Disordered" evidence="3">
    <location>
        <begin position="1"/>
        <end position="28"/>
    </location>
</feature>
<accession>A0A7C8NH57</accession>
<dbReference type="EMBL" id="WIQW01000025">
    <property type="protein sequence ID" value="KAF3100676.1"/>
    <property type="molecule type" value="Genomic_DNA"/>
</dbReference>
<dbReference type="Proteomes" id="UP000475325">
    <property type="component" value="Unassembled WGS sequence"/>
</dbReference>
<dbReference type="AlphaFoldDB" id="A0A7C8NH57"/>
<dbReference type="PANTHER" id="PTHR37534:SF46">
    <property type="entry name" value="ZN(II)2CYS6 TRANSCRIPTION FACTOR (EUROFUNG)"/>
    <property type="match status" value="1"/>
</dbReference>
<gene>
    <name evidence="4" type="ORF">TWF102_005057</name>
</gene>
<evidence type="ECO:0000256" key="1">
    <source>
        <dbReference type="ARBA" id="ARBA00004123"/>
    </source>
</evidence>
<comment type="subcellular location">
    <subcellularLocation>
        <location evidence="1">Nucleus</location>
    </subcellularLocation>
</comment>
<protein>
    <submittedName>
        <fullName evidence="4">Uncharacterized protein</fullName>
    </submittedName>
</protein>
<feature type="region of interest" description="Disordered" evidence="3">
    <location>
        <begin position="69"/>
        <end position="97"/>
    </location>
</feature>
<sequence>MFRSMEPATSKRPRLMDEDEPNLEEEPRWDDARFHDDIFSRSSIFIPLEPQLLTSGAWANVGAAKYWPRPGINGTKSRKRARDPVDDPDRSGVQFPPEMVPRVPILEERRVEEIDEKSNPFCDDNGSLSAHPRTVAWSLTKYSSNKLPSEAAVNGLVKFRLWNTDSSGESVPAAKAPKKLYIPGNNSNQNPDTLVSTILDPNNQGVNHLPPGFGKSLMLKPEDQKLFDFYRCAICSGRTLLDKENIHLLEIAPMADKSKGVCHAVLSLASAYLLDYWPSPSFAARANYHYQESIKWLTEELKNTQNYEPGKEEALVTTLSLLIHNEIVCWEPTEENLVPAWYRAARLARRVLDTSDPGYNYKRRRNVQESKARHRIGNEIAFCEILSSAFAPVEEEDLRGRCPYSWLMSGTETEVTKIEGNTGMCAKVLYTLARITYMTGMFAKNPCKTEVWPTFAGKIRTELERVRQWSDLSEGYSHAQELLDACILDENGLVKTKEEATDLTAQTYIQAALIYLECRFFRRTPYHPSVRRNLDYLIKCFDRCPTSGDLYTAQTPVFGVAIAGVVATTEKERDFCRKYVRGTCTAGERGNLATLDNTLEFIWKWMDENRPKQEEDDADLLDRRQWWEELVTAFYTAKNRRDFA</sequence>
<dbReference type="PANTHER" id="PTHR37534">
    <property type="entry name" value="TRANSCRIPTIONAL ACTIVATOR PROTEIN UGA3"/>
    <property type="match status" value="1"/>
</dbReference>